<dbReference type="Proteomes" id="UP001268542">
    <property type="component" value="Unassembled WGS sequence"/>
</dbReference>
<organism evidence="1 2">
    <name type="scientific">Nocardioides imazamoxiresistens</name>
    <dbReference type="NCBI Taxonomy" id="3231893"/>
    <lineage>
        <taxon>Bacteria</taxon>
        <taxon>Bacillati</taxon>
        <taxon>Actinomycetota</taxon>
        <taxon>Actinomycetes</taxon>
        <taxon>Propionibacteriales</taxon>
        <taxon>Nocardioidaceae</taxon>
        <taxon>Nocardioides</taxon>
    </lineage>
</organism>
<evidence type="ECO:0000313" key="2">
    <source>
        <dbReference type="Proteomes" id="UP001268542"/>
    </source>
</evidence>
<dbReference type="RefSeq" id="WP_315733361.1">
    <property type="nucleotide sequence ID" value="NZ_JAVYII010000005.1"/>
</dbReference>
<keyword evidence="2" id="KW-1185">Reference proteome</keyword>
<gene>
    <name evidence="1" type="ORF">RDV89_12390</name>
</gene>
<protein>
    <recommendedName>
        <fullName evidence="3">Flp pilus-assembly TadG-like N-terminal domain-containing protein</fullName>
    </recommendedName>
</protein>
<evidence type="ECO:0008006" key="3">
    <source>
        <dbReference type="Google" id="ProtNLM"/>
    </source>
</evidence>
<dbReference type="EMBL" id="JAVYII010000005">
    <property type="protein sequence ID" value="MDT9593873.1"/>
    <property type="molecule type" value="Genomic_DNA"/>
</dbReference>
<comment type="caution">
    <text evidence="1">The sequence shown here is derived from an EMBL/GenBank/DDBJ whole genome shotgun (WGS) entry which is preliminary data.</text>
</comment>
<sequence>MGLLRGSRRPDQRGAVAVVVAVMLSLLLIAAAFAVDLNMQRVAARDAQAAADLIALDMARELDGSKRSDYDDGALRTAFEASVARNAEGFGADVDDFTYDLVVAQGAGGWAVAGADEHPDAVRVRAVGSVDRLFTSGTGGVVRRAVATSDNSACFRVGSFIAGLDTAESALLGPILNALLGSSVQLDAVSYQGLAGANVSLLSLVETGALGVGTVDELLELPALRVADLFLASATVLDRQGNAVQADVLRTIAADVGTPTVAVGNLVSAAPGANAALEAGLNVLDLVTSSAFLIQDGRTVAVPNLGITLPGVASITSSLTVVEPMKTACRRTGGEVETSQVRLDLTATINPSAAIAGVNGLLSTVGNLAQVEVEPTTLELSVDLGQAIARLGKVECDDDGPSSMTLDLQSSVVGGISVSATTGLGLRVNNPVSSVVNLLQNLLGLGNILGDLLGTNRAPYLVLDAGVEIHAGAGAAEGWRREVTLPLPGSYEVAPAGARGTAPVLGPLSVSTTADVSLVSHYFQPGPLGIGGSWRERTVLDTAPLFGAVVNPILSRLTANVLNPVVQGLQTQVIGPLAELLGLQLGGADVYAVRTPGCSVPNLVG</sequence>
<reference evidence="1 2" key="1">
    <citation type="submission" date="2023-08" db="EMBL/GenBank/DDBJ databases">
        <title>Nocardioides seae sp. nov., a bacterium isolated from a soil.</title>
        <authorList>
            <person name="Wang X."/>
        </authorList>
    </citation>
    <scope>NUCLEOTIDE SEQUENCE [LARGE SCALE GENOMIC DNA]</scope>
    <source>
        <strain evidence="1 2">YZH12</strain>
    </source>
</reference>
<name>A0ABU3PXB5_9ACTN</name>
<accession>A0ABU3PXB5</accession>
<evidence type="ECO:0000313" key="1">
    <source>
        <dbReference type="EMBL" id="MDT9593873.1"/>
    </source>
</evidence>
<proteinExistence type="predicted"/>